<dbReference type="Proteomes" id="UP000625210">
    <property type="component" value="Unassembled WGS sequence"/>
</dbReference>
<proteinExistence type="predicted"/>
<dbReference type="RefSeq" id="WP_188648987.1">
    <property type="nucleotide sequence ID" value="NZ_BMHQ01000016.1"/>
</dbReference>
<reference evidence="1" key="1">
    <citation type="journal article" date="2014" name="Int. J. Syst. Evol. Microbiol.">
        <title>Complete genome sequence of Corynebacterium casei LMG S-19264T (=DSM 44701T), isolated from a smear-ripened cheese.</title>
        <authorList>
            <consortium name="US DOE Joint Genome Institute (JGI-PGF)"/>
            <person name="Walter F."/>
            <person name="Albersmeier A."/>
            <person name="Kalinowski J."/>
            <person name="Ruckert C."/>
        </authorList>
    </citation>
    <scope>NUCLEOTIDE SEQUENCE</scope>
    <source>
        <strain evidence="1">CGMCC 1.15179</strain>
    </source>
</reference>
<organism evidence="1 2">
    <name type="scientific">Marinithermofilum abyssi</name>
    <dbReference type="NCBI Taxonomy" id="1571185"/>
    <lineage>
        <taxon>Bacteria</taxon>
        <taxon>Bacillati</taxon>
        <taxon>Bacillota</taxon>
        <taxon>Bacilli</taxon>
        <taxon>Bacillales</taxon>
        <taxon>Thermoactinomycetaceae</taxon>
        <taxon>Marinithermofilum</taxon>
    </lineage>
</organism>
<accession>A0A8J2YEF7</accession>
<comment type="caution">
    <text evidence="1">The sequence shown here is derived from an EMBL/GenBank/DDBJ whole genome shotgun (WGS) entry which is preliminary data.</text>
</comment>
<protein>
    <submittedName>
        <fullName evidence="1">Uncharacterized protein</fullName>
    </submittedName>
</protein>
<dbReference type="AlphaFoldDB" id="A0A8J2YEF7"/>
<sequence length="107" mass="12661">MDLPDSVGRTLFIGIMKRILNIQMDLDDYKYTYDPSQRREILNEFREIQESLAFFQSHVRLYGNPILVKELHMVNDQIQALIKKSKENVETTEIRELQHSGDHSPRD</sequence>
<gene>
    <name evidence="1" type="ORF">GCM10011571_33040</name>
</gene>
<evidence type="ECO:0000313" key="2">
    <source>
        <dbReference type="Proteomes" id="UP000625210"/>
    </source>
</evidence>
<dbReference type="EMBL" id="BMHQ01000016">
    <property type="protein sequence ID" value="GGE28330.1"/>
    <property type="molecule type" value="Genomic_DNA"/>
</dbReference>
<keyword evidence="2" id="KW-1185">Reference proteome</keyword>
<name>A0A8J2YEF7_9BACL</name>
<reference evidence="1" key="2">
    <citation type="submission" date="2020-09" db="EMBL/GenBank/DDBJ databases">
        <authorList>
            <person name="Sun Q."/>
            <person name="Zhou Y."/>
        </authorList>
    </citation>
    <scope>NUCLEOTIDE SEQUENCE</scope>
    <source>
        <strain evidence="1">CGMCC 1.15179</strain>
    </source>
</reference>
<evidence type="ECO:0000313" key="1">
    <source>
        <dbReference type="EMBL" id="GGE28330.1"/>
    </source>
</evidence>